<reference evidence="1 2" key="1">
    <citation type="submission" date="2009-12" db="EMBL/GenBank/DDBJ databases">
        <authorList>
            <person name="Shrivastava S."/>
            <person name="Madupu R."/>
            <person name="Durkin A.S."/>
            <person name="Torralba M."/>
            <person name="Methe B."/>
            <person name="Sutton G.G."/>
            <person name="Strausberg R.L."/>
            <person name="Nelson K.E."/>
        </authorList>
    </citation>
    <scope>NUCLEOTIDE SEQUENCE [LARGE SCALE GENOMIC DNA]</scope>
    <source>
        <strain evidence="1 2">W5455</strain>
    </source>
</reference>
<protein>
    <submittedName>
        <fullName evidence="1">Uncharacterized protein</fullName>
    </submittedName>
</protein>
<sequence>MPPFVVMVQDEESIWTYSKSARRKKSNSQSRMEMCSEWNALAFTGLPGSF</sequence>
<evidence type="ECO:0000313" key="1">
    <source>
        <dbReference type="EMBL" id="EFB91095.1"/>
    </source>
</evidence>
<keyword evidence="2" id="KW-1185">Reference proteome</keyword>
<dbReference type="Proteomes" id="UP000006462">
    <property type="component" value="Unassembled WGS sequence"/>
</dbReference>
<accession>A0ABM9ZVV7</accession>
<evidence type="ECO:0000313" key="2">
    <source>
        <dbReference type="Proteomes" id="UP000006462"/>
    </source>
</evidence>
<proteinExistence type="predicted"/>
<gene>
    <name evidence="1" type="ORF">HMPREF7215_0686</name>
</gene>
<name>A0ABM9ZVV7_9BACT</name>
<dbReference type="EMBL" id="ADFP01000051">
    <property type="protein sequence ID" value="EFB91095.1"/>
    <property type="molecule type" value="Genomic_DNA"/>
</dbReference>
<comment type="caution">
    <text evidence="1">The sequence shown here is derived from an EMBL/GenBank/DDBJ whole genome shotgun (WGS) entry which is preliminary data.</text>
</comment>
<organism evidence="1 2">
    <name type="scientific">Pyramidobacter piscolens W5455</name>
    <dbReference type="NCBI Taxonomy" id="352165"/>
    <lineage>
        <taxon>Bacteria</taxon>
        <taxon>Thermotogati</taxon>
        <taxon>Synergistota</taxon>
        <taxon>Synergistia</taxon>
        <taxon>Synergistales</taxon>
        <taxon>Dethiosulfovibrionaceae</taxon>
        <taxon>Pyramidobacter</taxon>
    </lineage>
</organism>